<dbReference type="EMBL" id="RZHG01000002">
    <property type="protein sequence ID" value="RUR34784.1"/>
    <property type="molecule type" value="Genomic_DNA"/>
</dbReference>
<comment type="caution">
    <text evidence="3">The sequence shown here is derived from an EMBL/GenBank/DDBJ whole genome shotgun (WGS) entry which is preliminary data.</text>
</comment>
<proteinExistence type="predicted"/>
<dbReference type="AlphaFoldDB" id="A0A433KZ05"/>
<keyword evidence="4" id="KW-1185">Reference proteome</keyword>
<evidence type="ECO:0000259" key="2">
    <source>
        <dbReference type="Pfam" id="PF13203"/>
    </source>
</evidence>
<evidence type="ECO:0000313" key="4">
    <source>
        <dbReference type="Proteomes" id="UP000287336"/>
    </source>
</evidence>
<dbReference type="InterPro" id="IPR025154">
    <property type="entry name" value="Put_metallopeptidase_dom"/>
</dbReference>
<dbReference type="InterPro" id="IPR018698">
    <property type="entry name" value="VWA-like_dom"/>
</dbReference>
<protein>
    <recommendedName>
        <fullName evidence="5">Metallopeptidase domain-containing protein</fullName>
    </recommendedName>
</protein>
<evidence type="ECO:0008006" key="5">
    <source>
        <dbReference type="Google" id="ProtNLM"/>
    </source>
</evidence>
<dbReference type="Pfam" id="PF13203">
    <property type="entry name" value="DUF2201_N"/>
    <property type="match status" value="1"/>
</dbReference>
<dbReference type="Pfam" id="PF09967">
    <property type="entry name" value="DUF2201"/>
    <property type="match status" value="1"/>
</dbReference>
<feature type="domain" description="VWA-like" evidence="1">
    <location>
        <begin position="329"/>
        <end position="459"/>
    </location>
</feature>
<reference evidence="3 4" key="1">
    <citation type="submission" date="2018-12" db="EMBL/GenBank/DDBJ databases">
        <title>three novel Halomonas strain isolated from plants.</title>
        <authorList>
            <person name="Sun C."/>
        </authorList>
    </citation>
    <scope>NUCLEOTIDE SEQUENCE [LARGE SCALE GENOMIC DNA]</scope>
    <source>
        <strain evidence="3 4">DSM 19434</strain>
    </source>
</reference>
<gene>
    <name evidence="3" type="ORF">ELY33_00980</name>
</gene>
<name>A0A433KZ05_9GAMM</name>
<sequence length="461" mass="52383">MAATPWGAHGTYHFRPKHWLTGGTFRYRQCSQCLPEGSQSIREAVIMMKPLQILPFREPTAEEQTAKAQQHTVWRQEIRDWLIAYPFTAKLVMRLKLVMVVDTRVPTACTDGINVFVNAHFAAQCSSALRRFVIGHELYHVLLGHFMRQYGRERLCWNLAVDAEANYRLMLDGLWMPLDAVFYPAQAGRNAETIYQWLLKHPRPEMDMPFDRHGEELFAPASIDDDNNALVVDPDFAPLRVDTDMARQIIQHWQEMVLQEAQQVSSGSIPAGMKLIVNNIAKPQVNWRTTLHDFFLRHSGSQLTWNRINRRSLAQGHYLPGRQGKALSLMLAIDTSGSTQRQLQVFIAELQALLTSAEHVEIHLIECDADIHRERVINHVQELQEIGSDNGDGLTLRGGGGTDFRPVFERANDVMPECLLFLTDGYGRTPEATPDLPVLWVITEDGKAPALWGHVVRLENA</sequence>
<evidence type="ECO:0000259" key="1">
    <source>
        <dbReference type="Pfam" id="PF09967"/>
    </source>
</evidence>
<feature type="domain" description="Putative metallopeptidase" evidence="2">
    <location>
        <begin position="84"/>
        <end position="322"/>
    </location>
</feature>
<dbReference type="Proteomes" id="UP000287336">
    <property type="component" value="Unassembled WGS sequence"/>
</dbReference>
<dbReference type="PANTHER" id="PTHR38730:SF1">
    <property type="entry name" value="SLL7028 PROTEIN"/>
    <property type="match status" value="1"/>
</dbReference>
<evidence type="ECO:0000313" key="3">
    <source>
        <dbReference type="EMBL" id="RUR34784.1"/>
    </source>
</evidence>
<organism evidence="3 4">
    <name type="scientific">Vreelandella andesensis</name>
    <dbReference type="NCBI Taxonomy" id="447567"/>
    <lineage>
        <taxon>Bacteria</taxon>
        <taxon>Pseudomonadati</taxon>
        <taxon>Pseudomonadota</taxon>
        <taxon>Gammaproteobacteria</taxon>
        <taxon>Oceanospirillales</taxon>
        <taxon>Halomonadaceae</taxon>
        <taxon>Vreelandella</taxon>
    </lineage>
</organism>
<dbReference type="PANTHER" id="PTHR38730">
    <property type="entry name" value="SLL7028 PROTEIN"/>
    <property type="match status" value="1"/>
</dbReference>
<dbReference type="OrthoDB" id="9761650at2"/>
<accession>A0A433KZ05</accession>